<keyword evidence="2 4" id="KW-0378">Hydrolase</keyword>
<protein>
    <submittedName>
        <fullName evidence="4">NUDIX hydrolase</fullName>
    </submittedName>
</protein>
<comment type="caution">
    <text evidence="4">The sequence shown here is derived from an EMBL/GenBank/DDBJ whole genome shotgun (WGS) entry which is preliminary data.</text>
</comment>
<evidence type="ECO:0000256" key="2">
    <source>
        <dbReference type="ARBA" id="ARBA00022801"/>
    </source>
</evidence>
<organism evidence="4 5">
    <name type="scientific">Streptomyces yaanensis</name>
    <dbReference type="NCBI Taxonomy" id="1142239"/>
    <lineage>
        <taxon>Bacteria</taxon>
        <taxon>Bacillati</taxon>
        <taxon>Actinomycetota</taxon>
        <taxon>Actinomycetes</taxon>
        <taxon>Kitasatosporales</taxon>
        <taxon>Streptomycetaceae</taxon>
        <taxon>Streptomyces</taxon>
    </lineage>
</organism>
<dbReference type="CDD" id="cd02883">
    <property type="entry name" value="NUDIX_Hydrolase"/>
    <property type="match status" value="1"/>
</dbReference>
<dbReference type="InterPro" id="IPR000086">
    <property type="entry name" value="NUDIX_hydrolase_dom"/>
</dbReference>
<evidence type="ECO:0000313" key="5">
    <source>
        <dbReference type="Proteomes" id="UP001595701"/>
    </source>
</evidence>
<keyword evidence="5" id="KW-1185">Reference proteome</keyword>
<dbReference type="GO" id="GO:0016787">
    <property type="term" value="F:hydrolase activity"/>
    <property type="evidence" value="ECO:0007669"/>
    <property type="project" value="UniProtKB-KW"/>
</dbReference>
<dbReference type="PANTHER" id="PTHR43736:SF1">
    <property type="entry name" value="DIHYDRONEOPTERIN TRIPHOSPHATE DIPHOSPHATASE"/>
    <property type="match status" value="1"/>
</dbReference>
<proteinExistence type="inferred from homology"/>
<dbReference type="Proteomes" id="UP001595701">
    <property type="component" value="Unassembled WGS sequence"/>
</dbReference>
<dbReference type="RefSeq" id="WP_310776595.1">
    <property type="nucleotide sequence ID" value="NZ_JBHRWR010000017.1"/>
</dbReference>
<dbReference type="EMBL" id="JBHRWR010000017">
    <property type="protein sequence ID" value="MFC3576791.1"/>
    <property type="molecule type" value="Genomic_DNA"/>
</dbReference>
<dbReference type="PROSITE" id="PS51462">
    <property type="entry name" value="NUDIX"/>
    <property type="match status" value="1"/>
</dbReference>
<evidence type="ECO:0000256" key="1">
    <source>
        <dbReference type="ARBA" id="ARBA00005582"/>
    </source>
</evidence>
<feature type="domain" description="Nudix hydrolase" evidence="3">
    <location>
        <begin position="68"/>
        <end position="201"/>
    </location>
</feature>
<dbReference type="SUPFAM" id="SSF55811">
    <property type="entry name" value="Nudix"/>
    <property type="match status" value="1"/>
</dbReference>
<comment type="similarity">
    <text evidence="1">Belongs to the Nudix hydrolase family.</text>
</comment>
<accession>A0ABV7SKT9</accession>
<dbReference type="PROSITE" id="PS00893">
    <property type="entry name" value="NUDIX_BOX"/>
    <property type="match status" value="1"/>
</dbReference>
<dbReference type="PANTHER" id="PTHR43736">
    <property type="entry name" value="ADP-RIBOSE PYROPHOSPHATASE"/>
    <property type="match status" value="1"/>
</dbReference>
<name>A0ABV7SKT9_9ACTN</name>
<evidence type="ECO:0000313" key="4">
    <source>
        <dbReference type="EMBL" id="MFC3576791.1"/>
    </source>
</evidence>
<gene>
    <name evidence="4" type="ORF">ACFOZ0_26610</name>
</gene>
<reference evidence="5" key="1">
    <citation type="journal article" date="2019" name="Int. J. Syst. Evol. Microbiol.">
        <title>The Global Catalogue of Microorganisms (GCM) 10K type strain sequencing project: providing services to taxonomists for standard genome sequencing and annotation.</title>
        <authorList>
            <consortium name="The Broad Institute Genomics Platform"/>
            <consortium name="The Broad Institute Genome Sequencing Center for Infectious Disease"/>
            <person name="Wu L."/>
            <person name="Ma J."/>
        </authorList>
    </citation>
    <scope>NUCLEOTIDE SEQUENCE [LARGE SCALE GENOMIC DNA]</scope>
    <source>
        <strain evidence="5">CGMCC 4.7035</strain>
    </source>
</reference>
<dbReference type="InterPro" id="IPR015797">
    <property type="entry name" value="NUDIX_hydrolase-like_dom_sf"/>
</dbReference>
<dbReference type="InterPro" id="IPR020084">
    <property type="entry name" value="NUDIX_hydrolase_CS"/>
</dbReference>
<dbReference type="Gene3D" id="3.90.79.10">
    <property type="entry name" value="Nucleoside Triphosphate Pyrophosphohydrolase"/>
    <property type="match status" value="1"/>
</dbReference>
<dbReference type="Pfam" id="PF00293">
    <property type="entry name" value="NUDIX"/>
    <property type="match status" value="1"/>
</dbReference>
<evidence type="ECO:0000259" key="3">
    <source>
        <dbReference type="PROSITE" id="PS51462"/>
    </source>
</evidence>
<sequence>MELGFVPPHALRDGSEHHYCLRCHGESVEWRTVGGRRHSACLDCGHVADRALVLDPAIRWWTDPEGEYWHETAGVFVRDLRGRILFFDRTAFPFGLTIPAGHVERREQPDEAAVRELREETGIAGTRLEHLARIPVPGDGCRRGADAHVWHVYRTADAVDADLAVELGPEGTSAVWLTPDEALNHPVPVTYAVRRLLDASQGALVSSRAAG</sequence>